<dbReference type="RefSeq" id="WP_089526706.1">
    <property type="nucleotide sequence ID" value="NZ_NMUQ01000004.1"/>
</dbReference>
<dbReference type="Proteomes" id="UP000215145">
    <property type="component" value="Unassembled WGS sequence"/>
</dbReference>
<dbReference type="GO" id="GO:0004386">
    <property type="term" value="F:helicase activity"/>
    <property type="evidence" value="ECO:0007669"/>
    <property type="project" value="UniProtKB-KW"/>
</dbReference>
<comment type="caution">
    <text evidence="3">The sequence shown here is derived from an EMBL/GenBank/DDBJ whole genome shotgun (WGS) entry which is preliminary data.</text>
</comment>
<dbReference type="AlphaFoldDB" id="A0A229NT70"/>
<evidence type="ECO:0000313" key="3">
    <source>
        <dbReference type="EMBL" id="OXM13058.1"/>
    </source>
</evidence>
<reference evidence="3 4" key="1">
    <citation type="submission" date="2017-07" db="EMBL/GenBank/DDBJ databases">
        <title>Paenibacillus herberti R33 genome sequencing and assembly.</title>
        <authorList>
            <person name="Su W."/>
        </authorList>
    </citation>
    <scope>NUCLEOTIDE SEQUENCE [LARGE SCALE GENOMIC DNA]</scope>
    <source>
        <strain evidence="3 4">R33</strain>
    </source>
</reference>
<proteinExistence type="predicted"/>
<keyword evidence="4" id="KW-1185">Reference proteome</keyword>
<keyword evidence="3" id="KW-0067">ATP-binding</keyword>
<dbReference type="InterPro" id="IPR058660">
    <property type="entry name" value="WHD_DnaB"/>
</dbReference>
<keyword evidence="3" id="KW-0547">Nucleotide-binding</keyword>
<feature type="compositionally biased region" description="Acidic residues" evidence="1">
    <location>
        <begin position="483"/>
        <end position="494"/>
    </location>
</feature>
<accession>A0A229NT70</accession>
<dbReference type="OrthoDB" id="2082007at2"/>
<feature type="domain" description="Replicative helicase loading/DNA remodeling protein DnaB N-terminal winged helix" evidence="2">
    <location>
        <begin position="14"/>
        <end position="187"/>
    </location>
</feature>
<name>A0A229NT70_9BACL</name>
<evidence type="ECO:0000313" key="4">
    <source>
        <dbReference type="Proteomes" id="UP000215145"/>
    </source>
</evidence>
<keyword evidence="3" id="KW-0378">Hydrolase</keyword>
<dbReference type="EMBL" id="NMUQ01000004">
    <property type="protein sequence ID" value="OXM13058.1"/>
    <property type="molecule type" value="Genomic_DNA"/>
</dbReference>
<gene>
    <name evidence="3" type="ORF">CGZ75_23025</name>
</gene>
<protein>
    <submittedName>
        <fullName evidence="3">Helicase DnaB</fullName>
    </submittedName>
</protein>
<feature type="compositionally biased region" description="Low complexity" evidence="1">
    <location>
        <begin position="447"/>
        <end position="456"/>
    </location>
</feature>
<evidence type="ECO:0000256" key="1">
    <source>
        <dbReference type="SAM" id="MobiDB-lite"/>
    </source>
</evidence>
<evidence type="ECO:0000259" key="2">
    <source>
        <dbReference type="Pfam" id="PF25888"/>
    </source>
</evidence>
<keyword evidence="3" id="KW-0347">Helicase</keyword>
<feature type="region of interest" description="Disordered" evidence="1">
    <location>
        <begin position="434"/>
        <end position="494"/>
    </location>
</feature>
<sequence>MRIGSKLNFTEHHRFCVYRNFSLSPLDQRMLTLIYQPMSGASASSLYQLLYYQVAEGFSGYSPLDTQRRLFLGLGLDLSETGRTELVRCTSVLEALGLLTTCRLYLPGQEEVAYEYELLAPQSPSEFFRNQHLSMLLRDKVGKYGVVALQDSLFQREPDELAQHELQRENITMPFYELFRLSAAVDAELEQALEETAPVRKTPAPAQQPSAGIEYGDILYRFPRGSLNRPYVERLRGDKDALAQLNYIAYKYEIGAADLCRLLDEDYAFDSSGSLLTDELQLKAAQIYRLDRKREGERRANSAALQQEESEQDVPEQGVQAEHYLPVPAQLTGRCDIQQYNMLMRNEPHTRFLRRFFPGAVPDWIERQFERIDIHYRLPAPVINVLVHYVFGMKGTSRVTKTFIEAVASNMLVQQVDEFEKAVLYVRSQQELERGKEAQSEGGARTGGRTAAAAGGARSGGGYRRGAAGIPRKPVLPVAGEDVSSDQDISDEELEEMRKLARKLDGR</sequence>
<organism evidence="3 4">
    <name type="scientific">Paenibacillus herberti</name>
    <dbReference type="NCBI Taxonomy" id="1619309"/>
    <lineage>
        <taxon>Bacteria</taxon>
        <taxon>Bacillati</taxon>
        <taxon>Bacillota</taxon>
        <taxon>Bacilli</taxon>
        <taxon>Bacillales</taxon>
        <taxon>Paenibacillaceae</taxon>
        <taxon>Paenibacillus</taxon>
    </lineage>
</organism>
<feature type="region of interest" description="Disordered" evidence="1">
    <location>
        <begin position="298"/>
        <end position="317"/>
    </location>
</feature>
<dbReference type="Pfam" id="PF25888">
    <property type="entry name" value="WHD_DnaB"/>
    <property type="match status" value="1"/>
</dbReference>